<dbReference type="EMBL" id="OX459967">
    <property type="protein sequence ID" value="CAI9171628.1"/>
    <property type="molecule type" value="Genomic_DNA"/>
</dbReference>
<accession>A0ABN8ZDR8</accession>
<dbReference type="Proteomes" id="UP001176941">
    <property type="component" value="Chromosome 31"/>
</dbReference>
<protein>
    <submittedName>
        <fullName evidence="2">Uncharacterized protein</fullName>
    </submittedName>
</protein>
<proteinExistence type="predicted"/>
<keyword evidence="3" id="KW-1185">Reference proteome</keyword>
<sequence length="73" mass="7484">MPPTADSADSSPGPAQLPRHPWWQRLHRAEQSQAAKGSVPKIPGSGPDDGAHHPSSTYGASCEALGPSTSSSP</sequence>
<name>A0ABN8ZDR8_RANTA</name>
<evidence type="ECO:0000313" key="3">
    <source>
        <dbReference type="Proteomes" id="UP001176941"/>
    </source>
</evidence>
<reference evidence="2" key="1">
    <citation type="submission" date="2023-04" db="EMBL/GenBank/DDBJ databases">
        <authorList>
            <consortium name="ELIXIR-Norway"/>
        </authorList>
    </citation>
    <scope>NUCLEOTIDE SEQUENCE [LARGE SCALE GENOMIC DNA]</scope>
</reference>
<organism evidence="2 3">
    <name type="scientific">Rangifer tarandus platyrhynchus</name>
    <name type="common">Svalbard reindeer</name>
    <dbReference type="NCBI Taxonomy" id="3082113"/>
    <lineage>
        <taxon>Eukaryota</taxon>
        <taxon>Metazoa</taxon>
        <taxon>Chordata</taxon>
        <taxon>Craniata</taxon>
        <taxon>Vertebrata</taxon>
        <taxon>Euteleostomi</taxon>
        <taxon>Mammalia</taxon>
        <taxon>Eutheria</taxon>
        <taxon>Laurasiatheria</taxon>
        <taxon>Artiodactyla</taxon>
        <taxon>Ruminantia</taxon>
        <taxon>Pecora</taxon>
        <taxon>Cervidae</taxon>
        <taxon>Odocoileinae</taxon>
        <taxon>Rangifer</taxon>
    </lineage>
</organism>
<evidence type="ECO:0000313" key="2">
    <source>
        <dbReference type="EMBL" id="CAI9171628.1"/>
    </source>
</evidence>
<feature type="region of interest" description="Disordered" evidence="1">
    <location>
        <begin position="1"/>
        <end position="73"/>
    </location>
</feature>
<evidence type="ECO:0000256" key="1">
    <source>
        <dbReference type="SAM" id="MobiDB-lite"/>
    </source>
</evidence>
<gene>
    <name evidence="2" type="ORF">MRATA1EN1_LOCUS20590</name>
</gene>